<evidence type="ECO:0000259" key="8">
    <source>
        <dbReference type="PROSITE" id="PS50950"/>
    </source>
</evidence>
<dbReference type="GeneID" id="117651069"/>
<dbReference type="InterPro" id="IPR027417">
    <property type="entry name" value="P-loop_NTPase"/>
</dbReference>
<accession>A0A6P9A1E7</accession>
<dbReference type="InterPro" id="IPR006612">
    <property type="entry name" value="THAP_Znf"/>
</dbReference>
<keyword evidence="4 5" id="KW-0238">DNA-binding</keyword>
<proteinExistence type="inferred from homology"/>
<dbReference type="Gene3D" id="3.40.50.300">
    <property type="entry name" value="P-loop containing nucleotide triphosphate hydrolases"/>
    <property type="match status" value="1"/>
</dbReference>
<dbReference type="InterPro" id="IPR025476">
    <property type="entry name" value="Helitron_helicase-like"/>
</dbReference>
<dbReference type="GO" id="GO:0003677">
    <property type="term" value="F:DNA binding"/>
    <property type="evidence" value="ECO:0007669"/>
    <property type="project" value="UniProtKB-UniRule"/>
</dbReference>
<dbReference type="PANTHER" id="PTHR47642">
    <property type="entry name" value="ATP-DEPENDENT DNA HELICASE"/>
    <property type="match status" value="1"/>
</dbReference>
<dbReference type="SUPFAM" id="SSF57716">
    <property type="entry name" value="Glucocorticoid receptor-like (DNA-binding domain)"/>
    <property type="match status" value="1"/>
</dbReference>
<dbReference type="RefSeq" id="XP_034250691.1">
    <property type="nucleotide sequence ID" value="XM_034394800.1"/>
</dbReference>
<dbReference type="PANTHER" id="PTHR47642:SF5">
    <property type="entry name" value="ATP-DEPENDENT DNA HELICASE"/>
    <property type="match status" value="1"/>
</dbReference>
<dbReference type="SUPFAM" id="SSF52540">
    <property type="entry name" value="P-loop containing nucleoside triphosphate hydrolases"/>
    <property type="match status" value="1"/>
</dbReference>
<sequence>MDILVESVAGASDGQPEIPTTSRSLNFKGRLEPESTDSREFSTSLIVGHDHNYATRSAYEVVASETSDGQLEIPATSKSLKPESTESREFSTSLIVGHDHNYATQCAYDVVAPEITAEICGEEIMDILVENVSGTCDGQLEIPTTSRSLNFEERLEPERTDTREFSTSLIDGHDSNYASQSAHDVVVSETSVEIHAEQTINIDEYVPQKRISKKCCVVQCYNNNTTHTMFSFPRVVRSNNGKSCIDDVWMQRCQQYMKFCGNDKIFSKDVSLLHKYFFICDGHFKKSDYHSISGRKYLSKIAIPSLLPPPEFLPESTVLAFCQSNSTVVESCSSDVQGALGSEQLELRGESSDKYADLKSPRSRNIAQRFVNLVKSFKVKYCSVCKEKYVYHPGLKRAHRSPEHCKKFSSVNNMDPLEVPDELKDLTYVEEMLIARIHPVLSVFKLKGLQYGYRGNVINFSQDVDEFAKELPHSIDDLRSVITVKFANRRCEKTTDFRVRVGKVRSALLWLKANNPYYENTELSEENLELLPEDGNVYDRVLSMSIGETCESEEDEVEIADSDKEFSGSDSESEITEVNSSGVPFSCVQNQNDQINSALKWPDMGKDPVSEYIPGLFACSFPTLFPYGNCDFRDHRERKVHLHEYIKHLLSYGDDRFAKHKTFRFFAFNMWMRHTALTQGNLFVSKDDAVSKMNVEELKERIESDRTILKKVMFMGSNLRGSKSYWKSRCGELRDMVEQLGLPTIFLTMSAADLYWPDLFRLLTGKDIADIRMHERRRLLQENPSLVDMFFQFRVECYIENVLEPKFGVTDYWYRIEYQHRGSPHLHGLFWLKNAPDIAKYTDANEDEKKRITKFFDDLVTAVDPEPDCALPEKHSCEVLYEDVENVETDLAQLLKKVQRHSCSRAYCKRFDKNSQKTICRFHFPVDLKPYSELKLNTDTNEIEFFPERNDTQLNKFNPFIISTWRANIDVAPVLSKKAVINYLTKYVSKSEVRSTTLKEICSSVCATLGSNDKAKRAIQSILIKNCVERDVSAQEVCHILNGCKLFSAGGRKFVVVYTNESKWIPVGGNGTESDCHSLEESGDDYCDNPDDNAPSNFKGKSFMEKYACRPKHMESLSMWKVAKYYNVNTWAKCQKHNIVRIFPRLKLSSDESKNEEYYRQQLLLHVKWNEMNDLREGEETWKDAYVRHGLGQSQEAELSLYLDRNLDGIDDHEVEEENHDLLNSNQEDWMIASKLNPNGGVLETVKLGRREVDVAFDWSSTSSKYESYGDLTYLSNFIENQKKNSTEQEIAHDLPDVIFTEQQNAVKQCMESQVQALLNGSEPVVKRVLVQGKAGTGKSLLIKFLTDKLLKEFGDGSFLLMGPTGVAAINIGGSTIHSALNINPKVSFYKELQGEAAKAFCEKLSNVKFVVIDEYSMISCSLFALAEKRLREATGINEPFGNLCVYCLVITNSSLQFLDLLYLEVCAKLSLICMGEICLIYFNLILSWKKCIVRKMKNF</sequence>
<comment type="cofactor">
    <cofactor evidence="6">
        <name>Mg(2+)</name>
        <dbReference type="ChEBI" id="CHEBI:18420"/>
    </cofactor>
</comment>
<evidence type="ECO:0000256" key="1">
    <source>
        <dbReference type="ARBA" id="ARBA00022723"/>
    </source>
</evidence>
<keyword evidence="6" id="KW-0067">ATP-binding</keyword>
<keyword evidence="6" id="KW-0227">DNA damage</keyword>
<protein>
    <recommendedName>
        <fullName evidence="6">ATP-dependent DNA helicase</fullName>
        <ecNumber evidence="6">5.6.2.3</ecNumber>
    </recommendedName>
</protein>
<dbReference type="Pfam" id="PF14214">
    <property type="entry name" value="Helitron_like_N"/>
    <property type="match status" value="1"/>
</dbReference>
<feature type="domain" description="THAP-type" evidence="8">
    <location>
        <begin position="211"/>
        <end position="307"/>
    </location>
</feature>
<dbReference type="Pfam" id="PF20209">
    <property type="entry name" value="DUF6570"/>
    <property type="match status" value="1"/>
</dbReference>
<dbReference type="PROSITE" id="PS50950">
    <property type="entry name" value="ZF_THAP"/>
    <property type="match status" value="1"/>
</dbReference>
<dbReference type="GO" id="GO:0043139">
    <property type="term" value="F:5'-3' DNA helicase activity"/>
    <property type="evidence" value="ECO:0007669"/>
    <property type="project" value="UniProtKB-EC"/>
</dbReference>
<keyword evidence="6" id="KW-0233">DNA recombination</keyword>
<keyword evidence="3" id="KW-0862">Zinc</keyword>
<dbReference type="GO" id="GO:0005524">
    <property type="term" value="F:ATP binding"/>
    <property type="evidence" value="ECO:0007669"/>
    <property type="project" value="UniProtKB-KW"/>
</dbReference>
<keyword evidence="9" id="KW-1185">Reference proteome</keyword>
<dbReference type="KEGG" id="tpal:117651069"/>
<dbReference type="InterPro" id="IPR051055">
    <property type="entry name" value="PIF1_helicase"/>
</dbReference>
<evidence type="ECO:0000256" key="7">
    <source>
        <dbReference type="SAM" id="Phobius"/>
    </source>
</evidence>
<gene>
    <name evidence="10" type="primary">LOC117651069</name>
</gene>
<dbReference type="GO" id="GO:0006310">
    <property type="term" value="P:DNA recombination"/>
    <property type="evidence" value="ECO:0007669"/>
    <property type="project" value="UniProtKB-KW"/>
</dbReference>
<evidence type="ECO:0000313" key="9">
    <source>
        <dbReference type="Proteomes" id="UP000515158"/>
    </source>
</evidence>
<keyword evidence="2 5" id="KW-0863">Zinc-finger</keyword>
<evidence type="ECO:0000256" key="3">
    <source>
        <dbReference type="ARBA" id="ARBA00022833"/>
    </source>
</evidence>
<dbReference type="EC" id="5.6.2.3" evidence="6"/>
<keyword evidence="7" id="KW-1133">Transmembrane helix</keyword>
<dbReference type="GO" id="GO:0016787">
    <property type="term" value="F:hydrolase activity"/>
    <property type="evidence" value="ECO:0007669"/>
    <property type="project" value="UniProtKB-KW"/>
</dbReference>
<evidence type="ECO:0000256" key="2">
    <source>
        <dbReference type="ARBA" id="ARBA00022771"/>
    </source>
</evidence>
<dbReference type="GO" id="GO:0000723">
    <property type="term" value="P:telomere maintenance"/>
    <property type="evidence" value="ECO:0007669"/>
    <property type="project" value="InterPro"/>
</dbReference>
<dbReference type="InterPro" id="IPR046700">
    <property type="entry name" value="DUF6570"/>
</dbReference>
<name>A0A6P9A1E7_THRPL</name>
<dbReference type="InParanoid" id="A0A6P9A1E7"/>
<keyword evidence="1" id="KW-0479">Metal-binding</keyword>
<evidence type="ECO:0000256" key="6">
    <source>
        <dbReference type="RuleBase" id="RU363044"/>
    </source>
</evidence>
<feature type="transmembrane region" description="Helical" evidence="7">
    <location>
        <begin position="1470"/>
        <end position="1489"/>
    </location>
</feature>
<keyword evidence="6" id="KW-0547">Nucleotide-binding</keyword>
<comment type="similarity">
    <text evidence="6">Belongs to the helicase family.</text>
</comment>
<keyword evidence="7" id="KW-0472">Membrane</keyword>
<comment type="catalytic activity">
    <reaction evidence="6">
        <text>ATP + H2O = ADP + phosphate + H(+)</text>
        <dbReference type="Rhea" id="RHEA:13065"/>
        <dbReference type="ChEBI" id="CHEBI:15377"/>
        <dbReference type="ChEBI" id="CHEBI:15378"/>
        <dbReference type="ChEBI" id="CHEBI:30616"/>
        <dbReference type="ChEBI" id="CHEBI:43474"/>
        <dbReference type="ChEBI" id="CHEBI:456216"/>
        <dbReference type="EC" id="5.6.2.3"/>
    </reaction>
</comment>
<keyword evidence="6" id="KW-0378">Hydrolase</keyword>
<dbReference type="GO" id="GO:0006281">
    <property type="term" value="P:DNA repair"/>
    <property type="evidence" value="ECO:0007669"/>
    <property type="project" value="UniProtKB-KW"/>
</dbReference>
<dbReference type="InterPro" id="IPR010285">
    <property type="entry name" value="DNA_helicase_pif1-like_DEAD"/>
</dbReference>
<evidence type="ECO:0000313" key="10">
    <source>
        <dbReference type="RefSeq" id="XP_034250691.1"/>
    </source>
</evidence>
<evidence type="ECO:0000256" key="5">
    <source>
        <dbReference type="PROSITE-ProRule" id="PRU00309"/>
    </source>
</evidence>
<keyword evidence="6" id="KW-0234">DNA repair</keyword>
<reference evidence="10" key="1">
    <citation type="submission" date="2025-08" db="UniProtKB">
        <authorList>
            <consortium name="RefSeq"/>
        </authorList>
    </citation>
    <scope>IDENTIFICATION</scope>
    <source>
        <tissue evidence="10">Total insect</tissue>
    </source>
</reference>
<dbReference type="OrthoDB" id="416437at2759"/>
<keyword evidence="7" id="KW-0812">Transmembrane</keyword>
<dbReference type="SMART" id="SM00980">
    <property type="entry name" value="THAP"/>
    <property type="match status" value="1"/>
</dbReference>
<dbReference type="Proteomes" id="UP000515158">
    <property type="component" value="Unplaced"/>
</dbReference>
<organism evidence="10">
    <name type="scientific">Thrips palmi</name>
    <name type="common">Melon thrips</name>
    <dbReference type="NCBI Taxonomy" id="161013"/>
    <lineage>
        <taxon>Eukaryota</taxon>
        <taxon>Metazoa</taxon>
        <taxon>Ecdysozoa</taxon>
        <taxon>Arthropoda</taxon>
        <taxon>Hexapoda</taxon>
        <taxon>Insecta</taxon>
        <taxon>Pterygota</taxon>
        <taxon>Neoptera</taxon>
        <taxon>Paraneoptera</taxon>
        <taxon>Thysanoptera</taxon>
        <taxon>Terebrantia</taxon>
        <taxon>Thripoidea</taxon>
        <taxon>Thripidae</taxon>
        <taxon>Thrips</taxon>
    </lineage>
</organism>
<keyword evidence="6" id="KW-0347">Helicase</keyword>
<dbReference type="Pfam" id="PF05970">
    <property type="entry name" value="PIF1"/>
    <property type="match status" value="1"/>
</dbReference>
<evidence type="ECO:0000256" key="4">
    <source>
        <dbReference type="ARBA" id="ARBA00023125"/>
    </source>
</evidence>
<dbReference type="GO" id="GO:0008270">
    <property type="term" value="F:zinc ion binding"/>
    <property type="evidence" value="ECO:0007669"/>
    <property type="project" value="UniProtKB-KW"/>
</dbReference>